<feature type="domain" description="AMP-dependent synthetase/ligase" evidence="1">
    <location>
        <begin position="3"/>
        <end position="201"/>
    </location>
</feature>
<dbReference type="InterPro" id="IPR042099">
    <property type="entry name" value="ANL_N_sf"/>
</dbReference>
<dbReference type="PROSITE" id="PS00455">
    <property type="entry name" value="AMP_BINDING"/>
    <property type="match status" value="1"/>
</dbReference>
<name>A0A540WG62_9ACTN</name>
<evidence type="ECO:0000259" key="1">
    <source>
        <dbReference type="Pfam" id="PF00501"/>
    </source>
</evidence>
<evidence type="ECO:0000313" key="3">
    <source>
        <dbReference type="Proteomes" id="UP000319103"/>
    </source>
</evidence>
<dbReference type="SUPFAM" id="SSF56801">
    <property type="entry name" value="Acetyl-CoA synthetase-like"/>
    <property type="match status" value="1"/>
</dbReference>
<organism evidence="2 3">
    <name type="scientific">Kitasatospora acidiphila</name>
    <dbReference type="NCBI Taxonomy" id="2567942"/>
    <lineage>
        <taxon>Bacteria</taxon>
        <taxon>Bacillati</taxon>
        <taxon>Actinomycetota</taxon>
        <taxon>Actinomycetes</taxon>
        <taxon>Kitasatosporales</taxon>
        <taxon>Streptomycetaceae</taxon>
        <taxon>Kitasatospora</taxon>
    </lineage>
</organism>
<protein>
    <submittedName>
        <fullName evidence="2">Amino acid adenylation domain-containing protein</fullName>
    </submittedName>
</protein>
<dbReference type="InterPro" id="IPR052091">
    <property type="entry name" value="Beta-ala_Activ/Resist"/>
</dbReference>
<dbReference type="Proteomes" id="UP000319103">
    <property type="component" value="Unassembled WGS sequence"/>
</dbReference>
<dbReference type="PRINTS" id="PR00154">
    <property type="entry name" value="AMPBINDING"/>
</dbReference>
<dbReference type="PANTHER" id="PTHR44394">
    <property type="entry name" value="BETA-ALANINE-ACTIVATING ENZYME"/>
    <property type="match status" value="1"/>
</dbReference>
<dbReference type="AlphaFoldDB" id="A0A540WG62"/>
<dbReference type="GO" id="GO:0043041">
    <property type="term" value="P:amino acid activation for nonribosomal peptide biosynthetic process"/>
    <property type="evidence" value="ECO:0007669"/>
    <property type="project" value="TreeGrafter"/>
</dbReference>
<gene>
    <name evidence="2" type="ORF">E6W39_00190</name>
</gene>
<dbReference type="FunFam" id="3.40.50.980:FF:000002">
    <property type="entry name" value="Enterobactin synthetase component F"/>
    <property type="match status" value="1"/>
</dbReference>
<dbReference type="PANTHER" id="PTHR44394:SF1">
    <property type="entry name" value="BETA-ALANINE-ACTIVATING ENZYME"/>
    <property type="match status" value="1"/>
</dbReference>
<reference evidence="2 3" key="1">
    <citation type="submission" date="2019-06" db="EMBL/GenBank/DDBJ databases">
        <title>Description of Kitasatospora acidophila sp. nov. isolated from pine grove soil, and reclassification of Streptomyces novaecaesareae to Kitasatospora novaeceasareae comb. nov.</title>
        <authorList>
            <person name="Kim M.J."/>
        </authorList>
    </citation>
    <scope>NUCLEOTIDE SEQUENCE [LARGE SCALE GENOMIC DNA]</scope>
    <source>
        <strain evidence="2 3">MMS16-CNU292</strain>
    </source>
</reference>
<dbReference type="InterPro" id="IPR000873">
    <property type="entry name" value="AMP-dep_synth/lig_dom"/>
</dbReference>
<dbReference type="RefSeq" id="WP_141631677.1">
    <property type="nucleotide sequence ID" value="NZ_VIGB01000001.1"/>
</dbReference>
<dbReference type="InterPro" id="IPR020845">
    <property type="entry name" value="AMP-binding_CS"/>
</dbReference>
<keyword evidence="3" id="KW-1185">Reference proteome</keyword>
<proteinExistence type="predicted"/>
<dbReference type="EMBL" id="VIGB01000001">
    <property type="protein sequence ID" value="TQF08016.1"/>
    <property type="molecule type" value="Genomic_DNA"/>
</dbReference>
<dbReference type="OrthoDB" id="3691933at2"/>
<evidence type="ECO:0000313" key="2">
    <source>
        <dbReference type="EMBL" id="TQF08016.1"/>
    </source>
</evidence>
<dbReference type="InterPro" id="IPR020459">
    <property type="entry name" value="AMP-binding"/>
</dbReference>
<dbReference type="Pfam" id="PF00501">
    <property type="entry name" value="AMP-binding"/>
    <property type="match status" value="1"/>
</dbReference>
<dbReference type="Gene3D" id="3.40.50.12780">
    <property type="entry name" value="N-terminal domain of ligase-like"/>
    <property type="match status" value="1"/>
</dbReference>
<sequence>MEVGPEELAYVMYTSGSTGRPKGVMVPHGAVANHMEWMRREFAVGPGDRVLQKTPISFDASVWEFFLPLSAGATVVCAEPGSHRDPAALLAQTRAAGVTILQVVPAMLGALLDEGGLEHCESLREVFCGGERLDATVVRRFTAVSRARLTNLYGPTEATIDTLFWSADPALADQEPPLGSLVANCQAFVVDGVGRLVPPGCGVSCGWVVPGWRWGIGAAGFDG</sequence>
<comment type="caution">
    <text evidence="2">The sequence shown here is derived from an EMBL/GenBank/DDBJ whole genome shotgun (WGS) entry which is preliminary data.</text>
</comment>
<accession>A0A540WG62</accession>